<dbReference type="HOGENOM" id="CLU_3106722_0_0_1"/>
<reference evidence="2 3" key="1">
    <citation type="journal article" date="2008" name="Nature">
        <title>The genome of Laccaria bicolor provides insights into mycorrhizal symbiosis.</title>
        <authorList>
            <person name="Martin F."/>
            <person name="Aerts A."/>
            <person name="Ahren D."/>
            <person name="Brun A."/>
            <person name="Danchin E.G.J."/>
            <person name="Duchaussoy F."/>
            <person name="Gibon J."/>
            <person name="Kohler A."/>
            <person name="Lindquist E."/>
            <person name="Pereda V."/>
            <person name="Salamov A."/>
            <person name="Shapiro H.J."/>
            <person name="Wuyts J."/>
            <person name="Blaudez D."/>
            <person name="Buee M."/>
            <person name="Brokstein P."/>
            <person name="Canbaeck B."/>
            <person name="Cohen D."/>
            <person name="Courty P.E."/>
            <person name="Coutinho P.M."/>
            <person name="Delaruelle C."/>
            <person name="Detter J.C."/>
            <person name="Deveau A."/>
            <person name="DiFazio S."/>
            <person name="Duplessis S."/>
            <person name="Fraissinet-Tachet L."/>
            <person name="Lucic E."/>
            <person name="Frey-Klett P."/>
            <person name="Fourrey C."/>
            <person name="Feussner I."/>
            <person name="Gay G."/>
            <person name="Grimwood J."/>
            <person name="Hoegger P.J."/>
            <person name="Jain P."/>
            <person name="Kilaru S."/>
            <person name="Labbe J."/>
            <person name="Lin Y.C."/>
            <person name="Legue V."/>
            <person name="Le Tacon F."/>
            <person name="Marmeisse R."/>
            <person name="Melayah D."/>
            <person name="Montanini B."/>
            <person name="Muratet M."/>
            <person name="Nehls U."/>
            <person name="Niculita-Hirzel H."/>
            <person name="Oudot-Le Secq M.P."/>
            <person name="Peter M."/>
            <person name="Quesneville H."/>
            <person name="Rajashekar B."/>
            <person name="Reich M."/>
            <person name="Rouhier N."/>
            <person name="Schmutz J."/>
            <person name="Yin T."/>
            <person name="Chalot M."/>
            <person name="Henrissat B."/>
            <person name="Kuees U."/>
            <person name="Lucas S."/>
            <person name="Van de Peer Y."/>
            <person name="Podila G.K."/>
            <person name="Polle A."/>
            <person name="Pukkila P.J."/>
            <person name="Richardson P.M."/>
            <person name="Rouze P."/>
            <person name="Sanders I.R."/>
            <person name="Stajich J.E."/>
            <person name="Tunlid A."/>
            <person name="Tuskan G."/>
            <person name="Grigoriev I.V."/>
        </authorList>
    </citation>
    <scope>NUCLEOTIDE SEQUENCE [LARGE SCALE GENOMIC DNA]</scope>
    <source>
        <strain evidence="3">S238N-H82 / ATCC MYA-4686</strain>
    </source>
</reference>
<dbReference type="Proteomes" id="UP000001194">
    <property type="component" value="Unassembled WGS sequence"/>
</dbReference>
<dbReference type="RefSeq" id="XP_001885693.1">
    <property type="nucleotide sequence ID" value="XM_001885658.1"/>
</dbReference>
<proteinExistence type="predicted"/>
<dbReference type="OrthoDB" id="2977885at2759"/>
<dbReference type="GeneID" id="6081346"/>
<evidence type="ECO:0000313" key="3">
    <source>
        <dbReference type="Proteomes" id="UP000001194"/>
    </source>
</evidence>
<sequence length="59" mass="6092">MGIISGGGLTSEQSSIRGGVTHPGKRDSIALLDKVGGEWERQGIGMGLEERLDAVLGKA</sequence>
<dbReference type="STRING" id="486041.B0DP38"/>
<dbReference type="KEGG" id="lbc:LACBIDRAFT_306982"/>
<dbReference type="EMBL" id="DS547123">
    <property type="protein sequence ID" value="EDR03545.1"/>
    <property type="molecule type" value="Genomic_DNA"/>
</dbReference>
<gene>
    <name evidence="2" type="ORF">LACBIDRAFT_306982</name>
</gene>
<accession>B0DP38</accession>
<evidence type="ECO:0000313" key="2">
    <source>
        <dbReference type="EMBL" id="EDR03545.1"/>
    </source>
</evidence>
<name>B0DP38_LACBS</name>
<dbReference type="InParanoid" id="B0DP38"/>
<evidence type="ECO:0000256" key="1">
    <source>
        <dbReference type="SAM" id="MobiDB-lite"/>
    </source>
</evidence>
<protein>
    <submittedName>
        <fullName evidence="2">Predicted protein</fullName>
    </submittedName>
</protein>
<keyword evidence="3" id="KW-1185">Reference proteome</keyword>
<feature type="region of interest" description="Disordered" evidence="1">
    <location>
        <begin position="1"/>
        <end position="27"/>
    </location>
</feature>
<organism evidence="3">
    <name type="scientific">Laccaria bicolor (strain S238N-H82 / ATCC MYA-4686)</name>
    <name type="common">Bicoloured deceiver</name>
    <name type="synonym">Laccaria laccata var. bicolor</name>
    <dbReference type="NCBI Taxonomy" id="486041"/>
    <lineage>
        <taxon>Eukaryota</taxon>
        <taxon>Fungi</taxon>
        <taxon>Dikarya</taxon>
        <taxon>Basidiomycota</taxon>
        <taxon>Agaricomycotina</taxon>
        <taxon>Agaricomycetes</taxon>
        <taxon>Agaricomycetidae</taxon>
        <taxon>Agaricales</taxon>
        <taxon>Agaricineae</taxon>
        <taxon>Hydnangiaceae</taxon>
        <taxon>Laccaria</taxon>
    </lineage>
</organism>
<dbReference type="AlphaFoldDB" id="B0DP38"/>